<evidence type="ECO:0000313" key="2">
    <source>
        <dbReference type="Proteomes" id="UP000036196"/>
    </source>
</evidence>
<dbReference type="Proteomes" id="UP000036196">
    <property type="component" value="Unassembled WGS sequence"/>
</dbReference>
<organism evidence="1 2">
    <name type="scientific">Pluralibacter gergoviae</name>
    <name type="common">Enterobacter gergoviae</name>
    <dbReference type="NCBI Taxonomy" id="61647"/>
    <lineage>
        <taxon>Bacteria</taxon>
        <taxon>Pseudomonadati</taxon>
        <taxon>Pseudomonadota</taxon>
        <taxon>Gammaproteobacteria</taxon>
        <taxon>Enterobacterales</taxon>
        <taxon>Enterobacteriaceae</taxon>
        <taxon>Pluralibacter</taxon>
    </lineage>
</organism>
<name>A0A0J5KKT6_PLUGE</name>
<protein>
    <submittedName>
        <fullName evidence="1">Uncharacterized protein</fullName>
    </submittedName>
</protein>
<proteinExistence type="predicted"/>
<reference evidence="1 2" key="1">
    <citation type="submission" date="2015-05" db="EMBL/GenBank/DDBJ databases">
        <title>Genome sequences of Pluralibacter gergoviae.</title>
        <authorList>
            <person name="Greninger A.L."/>
            <person name="Miller S."/>
        </authorList>
    </citation>
    <scope>NUCLEOTIDE SEQUENCE [LARGE SCALE GENOMIC DNA]</scope>
    <source>
        <strain evidence="1 2">JS81F13</strain>
    </source>
</reference>
<sequence length="78" mass="8616">MEQFPIDNVTLARRIEALENAFTVALHAVSTAMPSVKNNVIENLNQLAALYESKDPVITSTTKALVHRIEALNPTIKE</sequence>
<comment type="caution">
    <text evidence="1">The sequence shown here is derived from an EMBL/GenBank/DDBJ whole genome shotgun (WGS) entry which is preliminary data.</text>
</comment>
<gene>
    <name evidence="1" type="ORF">ABW06_24715</name>
</gene>
<keyword evidence="2" id="KW-1185">Reference proteome</keyword>
<accession>A0A0J5KKT6</accession>
<evidence type="ECO:0000313" key="1">
    <source>
        <dbReference type="EMBL" id="KMK08148.1"/>
    </source>
</evidence>
<dbReference type="RefSeq" id="WP_048281091.1">
    <property type="nucleotide sequence ID" value="NZ_LDZF01000048.1"/>
</dbReference>
<dbReference type="AlphaFoldDB" id="A0A0J5KKT6"/>
<dbReference type="PATRIC" id="fig|61647.15.peg.4161"/>
<dbReference type="EMBL" id="LDZF01000048">
    <property type="protein sequence ID" value="KMK08148.1"/>
    <property type="molecule type" value="Genomic_DNA"/>
</dbReference>